<organism evidence="6 7">
    <name type="scientific">Chromobacterium amazonense</name>
    <dbReference type="NCBI Taxonomy" id="1382803"/>
    <lineage>
        <taxon>Bacteria</taxon>
        <taxon>Pseudomonadati</taxon>
        <taxon>Pseudomonadota</taxon>
        <taxon>Betaproteobacteria</taxon>
        <taxon>Neisseriales</taxon>
        <taxon>Chromobacteriaceae</taxon>
        <taxon>Chromobacterium</taxon>
    </lineage>
</organism>
<proteinExistence type="inferred from homology"/>
<dbReference type="EMBL" id="MTBD01000124">
    <property type="protein sequence ID" value="PRP68499.1"/>
    <property type="molecule type" value="Genomic_DNA"/>
</dbReference>
<evidence type="ECO:0000256" key="3">
    <source>
        <dbReference type="ARBA" id="ARBA00022840"/>
    </source>
</evidence>
<reference evidence="6 7" key="1">
    <citation type="submission" date="2017-01" db="EMBL/GenBank/DDBJ databases">
        <title>New insights into the genetic diversity of Chromobacterium isolated from tropical freshwater lake.</title>
        <authorList>
            <person name="Santos A.B."/>
            <person name="Nascimento A.M."/>
            <person name="Da Silva P.C."/>
        </authorList>
    </citation>
    <scope>NUCLEOTIDE SEQUENCE [LARGE SCALE GENOMIC DNA]</scope>
    <source>
        <strain evidence="6 7">56AF</strain>
    </source>
</reference>
<dbReference type="Gene3D" id="3.30.450.90">
    <property type="match status" value="1"/>
</dbReference>
<dbReference type="Pfam" id="PF00437">
    <property type="entry name" value="T2SSE"/>
    <property type="match status" value="1"/>
</dbReference>
<evidence type="ECO:0000256" key="1">
    <source>
        <dbReference type="ARBA" id="ARBA00006611"/>
    </source>
</evidence>
<dbReference type="GO" id="GO:0005524">
    <property type="term" value="F:ATP binding"/>
    <property type="evidence" value="ECO:0007669"/>
    <property type="project" value="UniProtKB-KW"/>
</dbReference>
<evidence type="ECO:0000256" key="2">
    <source>
        <dbReference type="ARBA" id="ARBA00022741"/>
    </source>
</evidence>
<keyword evidence="3" id="KW-0067">ATP-binding</keyword>
<dbReference type="PANTHER" id="PTHR30258">
    <property type="entry name" value="TYPE II SECRETION SYSTEM PROTEIN GSPE-RELATED"/>
    <property type="match status" value="1"/>
</dbReference>
<dbReference type="PANTHER" id="PTHR30258:SF1">
    <property type="entry name" value="PROTEIN TRANSPORT PROTEIN HOFB HOMOLOG"/>
    <property type="match status" value="1"/>
</dbReference>
<evidence type="ECO:0000256" key="4">
    <source>
        <dbReference type="SAM" id="MobiDB-lite"/>
    </source>
</evidence>
<dbReference type="Gene3D" id="3.40.50.300">
    <property type="entry name" value="P-loop containing nucleotide triphosphate hydrolases"/>
    <property type="match status" value="1"/>
</dbReference>
<evidence type="ECO:0000313" key="7">
    <source>
        <dbReference type="Proteomes" id="UP000239469"/>
    </source>
</evidence>
<evidence type="ECO:0000259" key="5">
    <source>
        <dbReference type="Pfam" id="PF00437"/>
    </source>
</evidence>
<gene>
    <name evidence="6" type="ORF">BUE93_22120</name>
</gene>
<feature type="domain" description="Bacterial type II secretion system protein E" evidence="5">
    <location>
        <begin position="126"/>
        <end position="505"/>
    </location>
</feature>
<dbReference type="Proteomes" id="UP000239469">
    <property type="component" value="Unassembled WGS sequence"/>
</dbReference>
<evidence type="ECO:0000313" key="6">
    <source>
        <dbReference type="EMBL" id="PRP68499.1"/>
    </source>
</evidence>
<accession>A0A2S9WYF5</accession>
<dbReference type="GO" id="GO:0005886">
    <property type="term" value="C:plasma membrane"/>
    <property type="evidence" value="ECO:0007669"/>
    <property type="project" value="TreeGrafter"/>
</dbReference>
<dbReference type="GO" id="GO:0016887">
    <property type="term" value="F:ATP hydrolysis activity"/>
    <property type="evidence" value="ECO:0007669"/>
    <property type="project" value="TreeGrafter"/>
</dbReference>
<sequence length="552" mass="61821">MFELLSRFKKATPTCEMAEAMPLTQAIGYIRKAEKYSDRAKLYLHREAISKQLGIIGNDLSQACVLDMGQREAGLLLSENAVGQDVHLRTREKILANGYELKMENIATVALISDLNNAISRSGNDEKASDVKPLIDEILHDAILRSATDIHLICREKTAEFKFCIFDELIAYRFYEPSVCEQIAGYLFTVMADARSRSQNSFSLESNSLSYVILYKWRDKGFKLRVKQLKAANGWDVVIRLLPLGSYAEKKKTFADLGFEASQIEQLNEIVACKIGIMAITGPTGSGKSSTLKAALDGDPNKKRKKRYSIEDPVEYEIEDMTQISIQRDDHKESVSSFSGALKDLLRAAPKDIMVGEIRDADTARLTADAVLTGHKIFTTLHTNSAMGFYGRMNRLGIDRHTLADKQFVAAVSAQRLIAVLCEHCRKPAKENLSSAQQTILTERFGLKLDGIYVRHHDGCECCEGGVVSQTVVAEIIQPDDEMRELILNGRDNEAEKHWRRKRKARFDEPDMTGKTVLEHALYKASQGLVDTQEIARIFGPLHLHEVIEGTS</sequence>
<comment type="caution">
    <text evidence="6">The sequence shown here is derived from an EMBL/GenBank/DDBJ whole genome shotgun (WGS) entry which is preliminary data.</text>
</comment>
<keyword evidence="2" id="KW-0547">Nucleotide-binding</keyword>
<dbReference type="AlphaFoldDB" id="A0A2S9WYF5"/>
<name>A0A2S9WYF5_9NEIS</name>
<dbReference type="OrthoDB" id="5790493at2"/>
<dbReference type="RefSeq" id="WP_106078303.1">
    <property type="nucleotide sequence ID" value="NZ_MTBD01000124.1"/>
</dbReference>
<protein>
    <recommendedName>
        <fullName evidence="5">Bacterial type II secretion system protein E domain-containing protein</fullName>
    </recommendedName>
</protein>
<dbReference type="InterPro" id="IPR027417">
    <property type="entry name" value="P-loop_NTPase"/>
</dbReference>
<comment type="similarity">
    <text evidence="1">Belongs to the GSP E family.</text>
</comment>
<dbReference type="SUPFAM" id="SSF52540">
    <property type="entry name" value="P-loop containing nucleoside triphosphate hydrolases"/>
    <property type="match status" value="1"/>
</dbReference>
<feature type="region of interest" description="Disordered" evidence="4">
    <location>
        <begin position="285"/>
        <end position="304"/>
    </location>
</feature>
<dbReference type="InterPro" id="IPR001482">
    <property type="entry name" value="T2SS/T4SS_dom"/>
</dbReference>